<dbReference type="EMBL" id="GBRH01164341">
    <property type="protein sequence ID" value="JAE33555.1"/>
    <property type="molecule type" value="Transcribed_RNA"/>
</dbReference>
<dbReference type="AlphaFoldDB" id="A0A0A9H8N0"/>
<evidence type="ECO:0000313" key="2">
    <source>
        <dbReference type="EMBL" id="JAE33555.1"/>
    </source>
</evidence>
<protein>
    <submittedName>
        <fullName evidence="2">Uncharacterized protein</fullName>
    </submittedName>
</protein>
<reference evidence="2" key="2">
    <citation type="journal article" date="2015" name="Data Brief">
        <title>Shoot transcriptome of the giant reed, Arundo donax.</title>
        <authorList>
            <person name="Barrero R.A."/>
            <person name="Guerrero F.D."/>
            <person name="Moolhuijzen P."/>
            <person name="Goolsby J.A."/>
            <person name="Tidwell J."/>
            <person name="Bellgard S.E."/>
            <person name="Bellgard M.I."/>
        </authorList>
    </citation>
    <scope>NUCLEOTIDE SEQUENCE</scope>
    <source>
        <tissue evidence="2">Shoot tissue taken approximately 20 cm above the soil surface</tissue>
    </source>
</reference>
<proteinExistence type="predicted"/>
<evidence type="ECO:0000256" key="1">
    <source>
        <dbReference type="SAM" id="MobiDB-lite"/>
    </source>
</evidence>
<sequence>MRRLWTGVSGGDAEASARSERKARRAWRSGMPGEKAERSARRCGAVSGRERM</sequence>
<name>A0A0A9H8N0_ARUDO</name>
<reference evidence="2" key="1">
    <citation type="submission" date="2014-09" db="EMBL/GenBank/DDBJ databases">
        <authorList>
            <person name="Magalhaes I.L.F."/>
            <person name="Oliveira U."/>
            <person name="Santos F.R."/>
            <person name="Vidigal T.H.D.A."/>
            <person name="Brescovit A.D."/>
            <person name="Santos A.J."/>
        </authorList>
    </citation>
    <scope>NUCLEOTIDE SEQUENCE</scope>
    <source>
        <tissue evidence="2">Shoot tissue taken approximately 20 cm above the soil surface</tissue>
    </source>
</reference>
<organism evidence="2">
    <name type="scientific">Arundo donax</name>
    <name type="common">Giant reed</name>
    <name type="synonym">Donax arundinaceus</name>
    <dbReference type="NCBI Taxonomy" id="35708"/>
    <lineage>
        <taxon>Eukaryota</taxon>
        <taxon>Viridiplantae</taxon>
        <taxon>Streptophyta</taxon>
        <taxon>Embryophyta</taxon>
        <taxon>Tracheophyta</taxon>
        <taxon>Spermatophyta</taxon>
        <taxon>Magnoliopsida</taxon>
        <taxon>Liliopsida</taxon>
        <taxon>Poales</taxon>
        <taxon>Poaceae</taxon>
        <taxon>PACMAD clade</taxon>
        <taxon>Arundinoideae</taxon>
        <taxon>Arundineae</taxon>
        <taxon>Arundo</taxon>
    </lineage>
</organism>
<feature type="region of interest" description="Disordered" evidence="1">
    <location>
        <begin position="1"/>
        <end position="52"/>
    </location>
</feature>
<accession>A0A0A9H8N0</accession>